<organism evidence="2 3">
    <name type="scientific">Penicillium coprophilum</name>
    <dbReference type="NCBI Taxonomy" id="36646"/>
    <lineage>
        <taxon>Eukaryota</taxon>
        <taxon>Fungi</taxon>
        <taxon>Dikarya</taxon>
        <taxon>Ascomycota</taxon>
        <taxon>Pezizomycotina</taxon>
        <taxon>Eurotiomycetes</taxon>
        <taxon>Eurotiomycetidae</taxon>
        <taxon>Eurotiales</taxon>
        <taxon>Aspergillaceae</taxon>
        <taxon>Penicillium</taxon>
    </lineage>
</organism>
<dbReference type="EMBL" id="MDDG01000003">
    <property type="protein sequence ID" value="OQE43338.1"/>
    <property type="molecule type" value="Genomic_DNA"/>
</dbReference>
<evidence type="ECO:0000313" key="2">
    <source>
        <dbReference type="EMBL" id="OQE43338.1"/>
    </source>
</evidence>
<name>A0A1V6UY60_9EURO</name>
<dbReference type="Proteomes" id="UP000191500">
    <property type="component" value="Unassembled WGS sequence"/>
</dbReference>
<feature type="chain" id="PRO_5012822403" evidence="1">
    <location>
        <begin position="17"/>
        <end position="73"/>
    </location>
</feature>
<gene>
    <name evidence="2" type="ORF">PENCOP_c003G05336</name>
</gene>
<sequence length="73" mass="8425">MHPQWIWTLFIGTVIAIPYGGQEYRQDAKQPTALTTPKPMSAFAPMKRAIEIARGPRSLDAQKRMLPYEYEFL</sequence>
<accession>A0A1V6UY60</accession>
<keyword evidence="1" id="KW-0732">Signal</keyword>
<feature type="signal peptide" evidence="1">
    <location>
        <begin position="1"/>
        <end position="16"/>
    </location>
</feature>
<protein>
    <submittedName>
        <fullName evidence="2">Uncharacterized protein</fullName>
    </submittedName>
</protein>
<evidence type="ECO:0000256" key="1">
    <source>
        <dbReference type="SAM" id="SignalP"/>
    </source>
</evidence>
<comment type="caution">
    <text evidence="2">The sequence shown here is derived from an EMBL/GenBank/DDBJ whole genome shotgun (WGS) entry which is preliminary data.</text>
</comment>
<keyword evidence="3" id="KW-1185">Reference proteome</keyword>
<reference evidence="3" key="1">
    <citation type="journal article" date="2017" name="Nat. Microbiol.">
        <title>Global analysis of biosynthetic gene clusters reveals vast potential of secondary metabolite production in Penicillium species.</title>
        <authorList>
            <person name="Nielsen J.C."/>
            <person name="Grijseels S."/>
            <person name="Prigent S."/>
            <person name="Ji B."/>
            <person name="Dainat J."/>
            <person name="Nielsen K.F."/>
            <person name="Frisvad J.C."/>
            <person name="Workman M."/>
            <person name="Nielsen J."/>
        </authorList>
    </citation>
    <scope>NUCLEOTIDE SEQUENCE [LARGE SCALE GENOMIC DNA]</scope>
    <source>
        <strain evidence="3">IBT 31321</strain>
    </source>
</reference>
<proteinExistence type="predicted"/>
<dbReference type="AlphaFoldDB" id="A0A1V6UY60"/>
<evidence type="ECO:0000313" key="3">
    <source>
        <dbReference type="Proteomes" id="UP000191500"/>
    </source>
</evidence>